<feature type="transmembrane region" description="Helical" evidence="1">
    <location>
        <begin position="396"/>
        <end position="412"/>
    </location>
</feature>
<keyword evidence="1" id="KW-0472">Membrane</keyword>
<evidence type="ECO:0000313" key="3">
    <source>
        <dbReference type="EMBL" id="ABC82589.1"/>
    </source>
</evidence>
<dbReference type="EMBL" id="CP000251">
    <property type="protein sequence ID" value="ABC82589.1"/>
    <property type="molecule type" value="Genomic_DNA"/>
</dbReference>
<sequence length="754" mass="78079">MRAGRMARWGAVLALACAVRLATWERVAGRDPAGWPFDGDCLYHLLRAEEIARDFPRVPWHDAELGGGAGTDVPWPPLFDELVAATALVLGGGAAGEAEVARAGAWVPVALGVATVPLVAWLAAALAGGDAALGVALLLALSARHAVYSALGRTDQHVLEVLLAIAVLLAHARYLAQRTFRGRAAASVALGAAIATSAWGWLGSTLDLVFLAAHAAAWHVVAPGSSERAEAPAASMAVGCAGGATLLAVSVAALAPGEALLRLEIGGVSGLHVLVTAGAALFAAILWLGRRLRPDAGRGRRTAEVAIAVAAPLCLAVALPPLRSGMEHGLAGLLRGSPWYASISEFAPILFSGGRPLAADLSDAVGRFGLAPLVAAAGAAALRARWRAAPERRPEVLLLATWGGLAFALALARNRFDVYAAAPLAVWCWLGLRHVQASRLPGLSRGAWGAAFLAVGVAATTANALASYVRFVRQPAAVTPGPLLASLRGLPAPAHQRAVYARWDWGHHVRALARRPALANPFGVEGGAEAFEESVRTYLTTEPEEVERVLRARGAGVWLVEDPRRDALFLQDLIPPERRVASVSRGWRAGRVLVEGERYRAMVSYRLHVRDGSAGDGLPALGGFRLVGETAPDDPAASPRPAFALFGLVPGAWLAVTGASPGDEIRAEVEVRSNTGRTFGWRTQARAGPDGRARLRVPYATGANGSSEAGAFEVVSGGRTRIAAVPEAAVLGGAEVVVALDAGAAGDAGVHAAR</sequence>
<feature type="transmembrane region" description="Helical" evidence="1">
    <location>
        <begin position="301"/>
        <end position="319"/>
    </location>
</feature>
<name>Q2ILQ6_ANADE</name>
<gene>
    <name evidence="3" type="ordered locus">Adeh_2819</name>
</gene>
<feature type="transmembrane region" description="Helical" evidence="1">
    <location>
        <begin position="131"/>
        <end position="151"/>
    </location>
</feature>
<keyword evidence="1" id="KW-0812">Transmembrane</keyword>
<feature type="transmembrane region" description="Helical" evidence="1">
    <location>
        <begin position="183"/>
        <end position="202"/>
    </location>
</feature>
<protein>
    <submittedName>
        <fullName evidence="3">Oligosaccharyl transferase, STT3 subunit</fullName>
    </submittedName>
</protein>
<reference evidence="3" key="1">
    <citation type="submission" date="2006-01" db="EMBL/GenBank/DDBJ databases">
        <title>Complete sequence of Anaeromyxobacter dehalogenans 2CP-C.</title>
        <authorList>
            <consortium name="US DOE Joint Genome Institute"/>
            <person name="Copeland A."/>
            <person name="Lucas S."/>
            <person name="Lapidus A."/>
            <person name="Barry K."/>
            <person name="Detter J.C."/>
            <person name="Glavina T."/>
            <person name="Hammon N."/>
            <person name="Israni S."/>
            <person name="Pitluck S."/>
            <person name="Brettin T."/>
            <person name="Bruce D."/>
            <person name="Han C."/>
            <person name="Tapia R."/>
            <person name="Gilna P."/>
            <person name="Kiss H."/>
            <person name="Schmutz J."/>
            <person name="Larimer F."/>
            <person name="Land M."/>
            <person name="Kyrpides N."/>
            <person name="Anderson I."/>
            <person name="Sanford R.A."/>
            <person name="Ritalahti K.M."/>
            <person name="Thomas H.S."/>
            <person name="Kirby J.R."/>
            <person name="Zhulin I.B."/>
            <person name="Loeffler F.E."/>
            <person name="Richardson P."/>
        </authorList>
    </citation>
    <scope>NUCLEOTIDE SEQUENCE</scope>
    <source>
        <strain evidence="3">2CP-C</strain>
    </source>
</reference>
<accession>Q2ILQ6</accession>
<dbReference type="GO" id="GO:0016740">
    <property type="term" value="F:transferase activity"/>
    <property type="evidence" value="ECO:0007669"/>
    <property type="project" value="UniProtKB-KW"/>
</dbReference>
<keyword evidence="3" id="KW-0808">Transferase</keyword>
<evidence type="ECO:0000313" key="4">
    <source>
        <dbReference type="Proteomes" id="UP000001935"/>
    </source>
</evidence>
<evidence type="ECO:0000256" key="1">
    <source>
        <dbReference type="SAM" id="Phobius"/>
    </source>
</evidence>
<feature type="transmembrane region" description="Helical" evidence="1">
    <location>
        <begin position="157"/>
        <end position="176"/>
    </location>
</feature>
<evidence type="ECO:0000259" key="2">
    <source>
        <dbReference type="Pfam" id="PF18079"/>
    </source>
</evidence>
<dbReference type="KEGG" id="ade:Adeh_2819"/>
<feature type="transmembrane region" description="Helical" evidence="1">
    <location>
        <begin position="233"/>
        <end position="255"/>
    </location>
</feature>
<dbReference type="HOGENOM" id="CLU_369075_0_0_7"/>
<dbReference type="Proteomes" id="UP000001935">
    <property type="component" value="Chromosome"/>
</dbReference>
<feature type="transmembrane region" description="Helical" evidence="1">
    <location>
        <begin position="267"/>
        <end position="289"/>
    </location>
</feature>
<feature type="transmembrane region" description="Helical" evidence="1">
    <location>
        <begin position="447"/>
        <end position="469"/>
    </location>
</feature>
<feature type="transmembrane region" description="Helical" evidence="1">
    <location>
        <begin position="364"/>
        <end position="384"/>
    </location>
</feature>
<feature type="transmembrane region" description="Helical" evidence="1">
    <location>
        <begin position="105"/>
        <end position="124"/>
    </location>
</feature>
<dbReference type="Gene3D" id="2.60.40.3390">
    <property type="match status" value="1"/>
</dbReference>
<dbReference type="Pfam" id="PF18079">
    <property type="entry name" value="AglB_L1"/>
    <property type="match status" value="1"/>
</dbReference>
<dbReference type="eggNOG" id="COG1287">
    <property type="taxonomic scope" value="Bacteria"/>
</dbReference>
<dbReference type="STRING" id="290397.Adeh_2819"/>
<keyword evidence="1" id="KW-1133">Transmembrane helix</keyword>
<feature type="domain" description="Archaeal glycosylation protein B peripheral" evidence="2">
    <location>
        <begin position="651"/>
        <end position="736"/>
    </location>
</feature>
<proteinExistence type="predicted"/>
<organism evidence="3 4">
    <name type="scientific">Anaeromyxobacter dehalogenans (strain 2CP-C)</name>
    <dbReference type="NCBI Taxonomy" id="290397"/>
    <lineage>
        <taxon>Bacteria</taxon>
        <taxon>Pseudomonadati</taxon>
        <taxon>Myxococcota</taxon>
        <taxon>Myxococcia</taxon>
        <taxon>Myxococcales</taxon>
        <taxon>Cystobacterineae</taxon>
        <taxon>Anaeromyxobacteraceae</taxon>
        <taxon>Anaeromyxobacter</taxon>
    </lineage>
</organism>
<dbReference type="Gene3D" id="3.40.50.12610">
    <property type="match status" value="1"/>
</dbReference>
<dbReference type="InterPro" id="IPR041154">
    <property type="entry name" value="AglB_P1"/>
</dbReference>
<dbReference type="AlphaFoldDB" id="Q2ILQ6"/>